<protein>
    <recommendedName>
        <fullName evidence="8">DDE Tnp4 domain-containing protein</fullName>
    </recommendedName>
</protein>
<keyword evidence="6" id="KW-0378">Hydrolase</keyword>
<sequence>MDDFYNFVNYVEMVDEYFDEFDVERIPKRYIRNIEDPFEKYNDNTFLKRYRFPKLIVMDQLLNLLGINYANNRGLPIPPILQLLTTLRFYATANFQTVCGDLRGIDQSTVSRIIKRVSHEIASRFRDHVKFPQTEAEWSVIRQQFFEIAGMPGVGGCIDCTHIKIQNPGGINGEVFRNRKGWFSLNVQLVCGPLMEIHNLVVRWPGSYHDSFIFNASHACAVYSNNNHNLILLGDNGYACKPYIFTPLLNPVTNAEKNYNKAHIKTRNIVERVFGVWKRKFPCLRRGLANSPNTIISIIVACAVLYNISLKLRLPDFAVEDETVEEVNNFLNDENREIIGAAARRAYIIRHFT</sequence>
<dbReference type="PANTHER" id="PTHR22930">
    <property type="match status" value="1"/>
</dbReference>
<dbReference type="Proteomes" id="UP001160148">
    <property type="component" value="Unassembled WGS sequence"/>
</dbReference>
<reference evidence="9 10" key="1">
    <citation type="submission" date="2023-01" db="EMBL/GenBank/DDBJ databases">
        <authorList>
            <person name="Whitehead M."/>
        </authorList>
    </citation>
    <scope>NUCLEOTIDE SEQUENCE [LARGE SCALE GENOMIC DNA]</scope>
</reference>
<evidence type="ECO:0000256" key="6">
    <source>
        <dbReference type="ARBA" id="ARBA00022801"/>
    </source>
</evidence>
<comment type="similarity">
    <text evidence="3">Belongs to the HARBI1 family.</text>
</comment>
<evidence type="ECO:0000256" key="7">
    <source>
        <dbReference type="ARBA" id="ARBA00023242"/>
    </source>
</evidence>
<dbReference type="GO" id="GO:0004518">
    <property type="term" value="F:nuclease activity"/>
    <property type="evidence" value="ECO:0007669"/>
    <property type="project" value="UniProtKB-KW"/>
</dbReference>
<comment type="cofactor">
    <cofactor evidence="1">
        <name>a divalent metal cation</name>
        <dbReference type="ChEBI" id="CHEBI:60240"/>
    </cofactor>
</comment>
<dbReference type="GO" id="GO:0005634">
    <property type="term" value="C:nucleus"/>
    <property type="evidence" value="ECO:0007669"/>
    <property type="project" value="UniProtKB-SubCell"/>
</dbReference>
<evidence type="ECO:0000313" key="9">
    <source>
        <dbReference type="EMBL" id="CAI6344056.1"/>
    </source>
</evidence>
<evidence type="ECO:0000256" key="3">
    <source>
        <dbReference type="ARBA" id="ARBA00006958"/>
    </source>
</evidence>
<dbReference type="AlphaFoldDB" id="A0AAV0VQS9"/>
<keyword evidence="10" id="KW-1185">Reference proteome</keyword>
<dbReference type="InterPro" id="IPR045249">
    <property type="entry name" value="HARBI1-like"/>
</dbReference>
<dbReference type="PANTHER" id="PTHR22930:SF85">
    <property type="entry name" value="GH03217P-RELATED"/>
    <property type="match status" value="1"/>
</dbReference>
<evidence type="ECO:0000256" key="5">
    <source>
        <dbReference type="ARBA" id="ARBA00022723"/>
    </source>
</evidence>
<feature type="domain" description="DDE Tnp4" evidence="8">
    <location>
        <begin position="158"/>
        <end position="307"/>
    </location>
</feature>
<evidence type="ECO:0000256" key="1">
    <source>
        <dbReference type="ARBA" id="ARBA00001968"/>
    </source>
</evidence>
<dbReference type="Pfam" id="PF13359">
    <property type="entry name" value="DDE_Tnp_4"/>
    <property type="match status" value="1"/>
</dbReference>
<comment type="subcellular location">
    <subcellularLocation>
        <location evidence="2">Nucleus</location>
    </subcellularLocation>
</comment>
<dbReference type="GO" id="GO:0016787">
    <property type="term" value="F:hydrolase activity"/>
    <property type="evidence" value="ECO:0007669"/>
    <property type="project" value="UniProtKB-KW"/>
</dbReference>
<proteinExistence type="inferred from homology"/>
<dbReference type="InterPro" id="IPR027806">
    <property type="entry name" value="HARBI1_dom"/>
</dbReference>
<evidence type="ECO:0000313" key="10">
    <source>
        <dbReference type="Proteomes" id="UP001160148"/>
    </source>
</evidence>
<name>A0AAV0VQS9_9HEMI</name>
<accession>A0AAV0VQS9</accession>
<dbReference type="EMBL" id="CARXXK010000001">
    <property type="protein sequence ID" value="CAI6344056.1"/>
    <property type="molecule type" value="Genomic_DNA"/>
</dbReference>
<evidence type="ECO:0000259" key="8">
    <source>
        <dbReference type="Pfam" id="PF13359"/>
    </source>
</evidence>
<keyword evidence="4" id="KW-0540">Nuclease</keyword>
<dbReference type="GO" id="GO:0046872">
    <property type="term" value="F:metal ion binding"/>
    <property type="evidence" value="ECO:0007669"/>
    <property type="project" value="UniProtKB-KW"/>
</dbReference>
<keyword evidence="5" id="KW-0479">Metal-binding</keyword>
<comment type="caution">
    <text evidence="9">The sequence shown here is derived from an EMBL/GenBank/DDBJ whole genome shotgun (WGS) entry which is preliminary data.</text>
</comment>
<gene>
    <name evidence="9" type="ORF">MEUPH1_LOCUS1237</name>
</gene>
<evidence type="ECO:0000256" key="2">
    <source>
        <dbReference type="ARBA" id="ARBA00004123"/>
    </source>
</evidence>
<organism evidence="9 10">
    <name type="scientific">Macrosiphum euphorbiae</name>
    <name type="common">potato aphid</name>
    <dbReference type="NCBI Taxonomy" id="13131"/>
    <lineage>
        <taxon>Eukaryota</taxon>
        <taxon>Metazoa</taxon>
        <taxon>Ecdysozoa</taxon>
        <taxon>Arthropoda</taxon>
        <taxon>Hexapoda</taxon>
        <taxon>Insecta</taxon>
        <taxon>Pterygota</taxon>
        <taxon>Neoptera</taxon>
        <taxon>Paraneoptera</taxon>
        <taxon>Hemiptera</taxon>
        <taxon>Sternorrhyncha</taxon>
        <taxon>Aphidomorpha</taxon>
        <taxon>Aphidoidea</taxon>
        <taxon>Aphididae</taxon>
        <taxon>Macrosiphini</taxon>
        <taxon>Macrosiphum</taxon>
    </lineage>
</organism>
<keyword evidence="7" id="KW-0539">Nucleus</keyword>
<evidence type="ECO:0000256" key="4">
    <source>
        <dbReference type="ARBA" id="ARBA00022722"/>
    </source>
</evidence>